<reference evidence="1 2" key="1">
    <citation type="submission" date="2014-04" db="EMBL/GenBank/DDBJ databases">
        <authorList>
            <consortium name="DOE Joint Genome Institute"/>
            <person name="Kuo A."/>
            <person name="Martino E."/>
            <person name="Perotto S."/>
            <person name="Kohler A."/>
            <person name="Nagy L.G."/>
            <person name="Floudas D."/>
            <person name="Copeland A."/>
            <person name="Barry K.W."/>
            <person name="Cichocki N."/>
            <person name="Veneault-Fourrey C."/>
            <person name="LaButti K."/>
            <person name="Lindquist E.A."/>
            <person name="Lipzen A."/>
            <person name="Lundell T."/>
            <person name="Morin E."/>
            <person name="Murat C."/>
            <person name="Sun H."/>
            <person name="Tunlid A."/>
            <person name="Henrissat B."/>
            <person name="Grigoriev I.V."/>
            <person name="Hibbett D.S."/>
            <person name="Martin F."/>
            <person name="Nordberg H.P."/>
            <person name="Cantor M.N."/>
            <person name="Hua S.X."/>
        </authorList>
    </citation>
    <scope>NUCLEOTIDE SEQUENCE [LARGE SCALE GENOMIC DNA]</scope>
    <source>
        <strain evidence="1 2">Zn</strain>
    </source>
</reference>
<evidence type="ECO:0000313" key="2">
    <source>
        <dbReference type="Proteomes" id="UP000054321"/>
    </source>
</evidence>
<proteinExistence type="predicted"/>
<organism evidence="1 2">
    <name type="scientific">Oidiodendron maius (strain Zn)</name>
    <dbReference type="NCBI Taxonomy" id="913774"/>
    <lineage>
        <taxon>Eukaryota</taxon>
        <taxon>Fungi</taxon>
        <taxon>Dikarya</taxon>
        <taxon>Ascomycota</taxon>
        <taxon>Pezizomycotina</taxon>
        <taxon>Leotiomycetes</taxon>
        <taxon>Leotiomycetes incertae sedis</taxon>
        <taxon>Myxotrichaceae</taxon>
        <taxon>Oidiodendron</taxon>
    </lineage>
</organism>
<dbReference type="EMBL" id="KN832878">
    <property type="protein sequence ID" value="KIM99451.1"/>
    <property type="molecule type" value="Genomic_DNA"/>
</dbReference>
<evidence type="ECO:0000313" key="1">
    <source>
        <dbReference type="EMBL" id="KIM99451.1"/>
    </source>
</evidence>
<dbReference type="HOGENOM" id="CLU_2558881_0_0_1"/>
<keyword evidence="2" id="KW-1185">Reference proteome</keyword>
<dbReference type="AlphaFoldDB" id="A0A0C3HAS0"/>
<gene>
    <name evidence="1" type="ORF">OIDMADRAFT_55373</name>
</gene>
<sequence>MSKDRLASVFLNTMPEEFVLQHDAGMNVLARTRRREDSIELQNNHHGDIFAAPLSKCRADLDDRGAAEVAPSVPFSAIVPAI</sequence>
<accession>A0A0C3HAS0</accession>
<reference evidence="2" key="2">
    <citation type="submission" date="2015-01" db="EMBL/GenBank/DDBJ databases">
        <title>Evolutionary Origins and Diversification of the Mycorrhizal Mutualists.</title>
        <authorList>
            <consortium name="DOE Joint Genome Institute"/>
            <consortium name="Mycorrhizal Genomics Consortium"/>
            <person name="Kohler A."/>
            <person name="Kuo A."/>
            <person name="Nagy L.G."/>
            <person name="Floudas D."/>
            <person name="Copeland A."/>
            <person name="Barry K.W."/>
            <person name="Cichocki N."/>
            <person name="Veneault-Fourrey C."/>
            <person name="LaButti K."/>
            <person name="Lindquist E.A."/>
            <person name="Lipzen A."/>
            <person name="Lundell T."/>
            <person name="Morin E."/>
            <person name="Murat C."/>
            <person name="Riley R."/>
            <person name="Ohm R."/>
            <person name="Sun H."/>
            <person name="Tunlid A."/>
            <person name="Henrissat B."/>
            <person name="Grigoriev I.V."/>
            <person name="Hibbett D.S."/>
            <person name="Martin F."/>
        </authorList>
    </citation>
    <scope>NUCLEOTIDE SEQUENCE [LARGE SCALE GENOMIC DNA]</scope>
    <source>
        <strain evidence="2">Zn</strain>
    </source>
</reference>
<dbReference type="InParanoid" id="A0A0C3HAS0"/>
<protein>
    <submittedName>
        <fullName evidence="1">Uncharacterized protein</fullName>
    </submittedName>
</protein>
<dbReference type="Proteomes" id="UP000054321">
    <property type="component" value="Unassembled WGS sequence"/>
</dbReference>
<name>A0A0C3HAS0_OIDMZ</name>